<dbReference type="GO" id="GO:0009365">
    <property type="term" value="C:protein histidine kinase complex"/>
    <property type="evidence" value="ECO:0007669"/>
    <property type="project" value="UniProtKB-ARBA"/>
</dbReference>
<evidence type="ECO:0000256" key="6">
    <source>
        <dbReference type="ARBA" id="ARBA00022679"/>
    </source>
</evidence>
<dbReference type="OrthoDB" id="60033at2759"/>
<dbReference type="EMBL" id="JAPEIS010000011">
    <property type="protein sequence ID" value="KAJ8061547.1"/>
    <property type="molecule type" value="Genomic_DNA"/>
</dbReference>
<sequence>MPATTTWKMMHSRNNASGSRWPDPSQINVDLPLSILKRLPTPVLVLDQHRKALWTNWKAGALLGSTDSSRGDESGIIGKDLDELGVKLLDDRSWGSVLNDIELLRSGDTSSPADRDPSLRDELQVLVKNEFKRNNQKRSFRVCIEVLNGDHGLHFILSFESSTRMEGSSVDSGSESISRPYEKNRYKKKPTSLMKNENFYALRKAVFDNVDTAAFLLTTDGEFYLANRKVREILGDCIGGENGCEGAMFQDALQIWDEAFTRQLPSEEYPGVVLARTQQPFANYRCGFVHPTSGDRITTVVTGECLYDEAGAFLGAICWCEEIQEFGDYLMEKQQNLLRSHETICDLMPHLVWTTTPDGYGDWYSKRWYEYTGMSKEECLDIGYRRTIHPDDWSFLVEKWEEGRSTREQCEVEVRYLRHDGVYRWMHTRAQPLVDDNGNVLKWYGTNTDITDIVMSRIEAKRNKHQMLTVLAHAEVSLFCVDENRLVTMAEGGMLWGTKPENLCESKANLIGKDIIEIMQSTQPGGLPGHENSILEILAGKVEMATCEEKIGDRSYRTRLVADLEHSSDDGGQVPKVIGCLGLSIDITDVEKRAQLEMDNTRLMLEEQAAKDSSKMKSQFLANMSHEMRTPTAGIIGMVDLLSEDTTLTSSQREYVSSIQLSGRALLTIVNDILDFSKIESGRLDIEEVPFNLCSIVGELCKLLSIFANQKNLGFTYENEVDENLEVLGDPGRIRQVLSNLLTNSLKFTENGSIKISAKGKRIPQSDGTGNDRIEVSFVITDTGIGISKTTLDKLFKPFSQGDSSTARLYGGTGLGLTISRNLATLMSGTIALDSEQGVGSTATFTIPLKISSYCCYPHQSTDPSKPGSSFTNNNSNTHSLSSRPDGVTPVPHRPATKQFINKQISTSHTKHVIPPYLRNGKSDREYGQYFSLEERAKVLVLVVEDNAINQTIALKTVRNLGFQARAVWNGREALNYLSNPGLSKPRPDIILMDVQMPIMDGYEATRILRTNKEYEKDPELDIQPPEAANNFASTRSPDGNRTEIKSSANRSKTKAVAHQTKSKVKDLPVIAMTASAIQGDEEKCIEAGMDGYLSKPVEKERLEETLIYWAQKAMNDRQLAGLGVCSEGKNVENHSGVGMLDENDT</sequence>
<name>A0A9X0DH93_9HELO</name>
<feature type="compositionally biased region" description="Low complexity" evidence="13">
    <location>
        <begin position="869"/>
        <end position="883"/>
    </location>
</feature>
<dbReference type="AlphaFoldDB" id="A0A9X0DH93"/>
<comment type="subcellular location">
    <subcellularLocation>
        <location evidence="2">Cytoplasm</location>
    </subcellularLocation>
</comment>
<dbReference type="InterPro" id="IPR003661">
    <property type="entry name" value="HisK_dim/P_dom"/>
</dbReference>
<dbReference type="FunFam" id="3.30.565.10:FF:000010">
    <property type="entry name" value="Sensor histidine kinase RcsC"/>
    <property type="match status" value="1"/>
</dbReference>
<feature type="region of interest" description="Disordered" evidence="13">
    <location>
        <begin position="1"/>
        <end position="23"/>
    </location>
</feature>
<gene>
    <name evidence="17" type="ORF">OCU04_009360</name>
</gene>
<dbReference type="PROSITE" id="PS50113">
    <property type="entry name" value="PAC"/>
    <property type="match status" value="1"/>
</dbReference>
<evidence type="ECO:0000259" key="16">
    <source>
        <dbReference type="PROSITE" id="PS50113"/>
    </source>
</evidence>
<evidence type="ECO:0000256" key="9">
    <source>
        <dbReference type="ARBA" id="ARBA00022840"/>
    </source>
</evidence>
<dbReference type="Pfam" id="PF00512">
    <property type="entry name" value="HisKA"/>
    <property type="match status" value="1"/>
</dbReference>
<comment type="function">
    <text evidence="11">Involved in the control of the SAPK-dependent transcriptional response to peroxide stress. Regulates sty1 activity.</text>
</comment>
<feature type="region of interest" description="Disordered" evidence="13">
    <location>
        <begin position="862"/>
        <end position="891"/>
    </location>
</feature>
<dbReference type="CDD" id="cd00082">
    <property type="entry name" value="HisKA"/>
    <property type="match status" value="1"/>
</dbReference>
<keyword evidence="7" id="KW-0547">Nucleotide-binding</keyword>
<proteinExistence type="predicted"/>
<evidence type="ECO:0000313" key="18">
    <source>
        <dbReference type="Proteomes" id="UP001152300"/>
    </source>
</evidence>
<evidence type="ECO:0000256" key="10">
    <source>
        <dbReference type="ARBA" id="ARBA00023012"/>
    </source>
</evidence>
<dbReference type="CDD" id="cd00130">
    <property type="entry name" value="PAS"/>
    <property type="match status" value="1"/>
</dbReference>
<evidence type="ECO:0000313" key="17">
    <source>
        <dbReference type="EMBL" id="KAJ8061547.1"/>
    </source>
</evidence>
<keyword evidence="4" id="KW-0963">Cytoplasm</keyword>
<evidence type="ECO:0000256" key="11">
    <source>
        <dbReference type="ARBA" id="ARBA00054109"/>
    </source>
</evidence>
<dbReference type="InterPro" id="IPR004358">
    <property type="entry name" value="Sig_transdc_His_kin-like_C"/>
</dbReference>
<evidence type="ECO:0000256" key="4">
    <source>
        <dbReference type="ARBA" id="ARBA00022490"/>
    </source>
</evidence>
<dbReference type="SMART" id="SM00448">
    <property type="entry name" value="REC"/>
    <property type="match status" value="1"/>
</dbReference>
<dbReference type="InterPro" id="IPR035965">
    <property type="entry name" value="PAS-like_dom_sf"/>
</dbReference>
<dbReference type="PROSITE" id="PS50109">
    <property type="entry name" value="HIS_KIN"/>
    <property type="match status" value="1"/>
</dbReference>
<dbReference type="Gene3D" id="3.40.50.2300">
    <property type="match status" value="1"/>
</dbReference>
<dbReference type="Proteomes" id="UP001152300">
    <property type="component" value="Unassembled WGS sequence"/>
</dbReference>
<evidence type="ECO:0000256" key="8">
    <source>
        <dbReference type="ARBA" id="ARBA00022777"/>
    </source>
</evidence>
<dbReference type="InterPro" id="IPR000700">
    <property type="entry name" value="PAS-assoc_C"/>
</dbReference>
<feature type="modified residue" description="4-aspartylphosphate" evidence="12">
    <location>
        <position position="994"/>
    </location>
</feature>
<keyword evidence="6" id="KW-0808">Transferase</keyword>
<feature type="region of interest" description="Disordered" evidence="13">
    <location>
        <begin position="1021"/>
        <end position="1061"/>
    </location>
</feature>
<dbReference type="InterPro" id="IPR013655">
    <property type="entry name" value="PAS_fold_3"/>
</dbReference>
<organism evidence="17 18">
    <name type="scientific">Sclerotinia nivalis</name>
    <dbReference type="NCBI Taxonomy" id="352851"/>
    <lineage>
        <taxon>Eukaryota</taxon>
        <taxon>Fungi</taxon>
        <taxon>Dikarya</taxon>
        <taxon>Ascomycota</taxon>
        <taxon>Pezizomycotina</taxon>
        <taxon>Leotiomycetes</taxon>
        <taxon>Helotiales</taxon>
        <taxon>Sclerotiniaceae</taxon>
        <taxon>Sclerotinia</taxon>
    </lineage>
</organism>
<dbReference type="Gene3D" id="3.30.450.20">
    <property type="entry name" value="PAS domain"/>
    <property type="match status" value="1"/>
</dbReference>
<dbReference type="Gene3D" id="3.30.565.10">
    <property type="entry name" value="Histidine kinase-like ATPase, C-terminal domain"/>
    <property type="match status" value="1"/>
</dbReference>
<protein>
    <recommendedName>
        <fullName evidence="3">histidine kinase</fullName>
        <ecNumber evidence="3">2.7.13.3</ecNumber>
    </recommendedName>
</protein>
<dbReference type="InterPro" id="IPR011006">
    <property type="entry name" value="CheY-like_superfamily"/>
</dbReference>
<dbReference type="InterPro" id="IPR036890">
    <property type="entry name" value="HATPase_C_sf"/>
</dbReference>
<dbReference type="SUPFAM" id="SSF52172">
    <property type="entry name" value="CheY-like"/>
    <property type="match status" value="1"/>
</dbReference>
<keyword evidence="8" id="KW-0418">Kinase</keyword>
<dbReference type="InterPro" id="IPR001610">
    <property type="entry name" value="PAC"/>
</dbReference>
<dbReference type="GO" id="GO:0005524">
    <property type="term" value="F:ATP binding"/>
    <property type="evidence" value="ECO:0007669"/>
    <property type="project" value="UniProtKB-KW"/>
</dbReference>
<dbReference type="SMART" id="SM00086">
    <property type="entry name" value="PAC"/>
    <property type="match status" value="1"/>
</dbReference>
<evidence type="ECO:0000259" key="15">
    <source>
        <dbReference type="PROSITE" id="PS50110"/>
    </source>
</evidence>
<dbReference type="Gene3D" id="1.10.287.130">
    <property type="match status" value="1"/>
</dbReference>
<dbReference type="PANTHER" id="PTHR45339:SF1">
    <property type="entry name" value="HYBRID SIGNAL TRANSDUCTION HISTIDINE KINASE J"/>
    <property type="match status" value="1"/>
</dbReference>
<dbReference type="GO" id="GO:0000155">
    <property type="term" value="F:phosphorelay sensor kinase activity"/>
    <property type="evidence" value="ECO:0007669"/>
    <property type="project" value="InterPro"/>
</dbReference>
<dbReference type="GO" id="GO:1900745">
    <property type="term" value="P:positive regulation of p38MAPK cascade"/>
    <property type="evidence" value="ECO:0007669"/>
    <property type="project" value="UniProtKB-ARBA"/>
</dbReference>
<dbReference type="SUPFAM" id="SSF55785">
    <property type="entry name" value="PYP-like sensor domain (PAS domain)"/>
    <property type="match status" value="1"/>
</dbReference>
<feature type="compositionally biased region" description="Polar residues" evidence="13">
    <location>
        <begin position="1"/>
        <end position="18"/>
    </location>
</feature>
<dbReference type="FunFam" id="1.10.287.130:FF:000002">
    <property type="entry name" value="Two-component osmosensing histidine kinase"/>
    <property type="match status" value="1"/>
</dbReference>
<keyword evidence="18" id="KW-1185">Reference proteome</keyword>
<dbReference type="Pfam" id="PF02518">
    <property type="entry name" value="HATPase_c"/>
    <property type="match status" value="1"/>
</dbReference>
<dbReference type="InterPro" id="IPR000014">
    <property type="entry name" value="PAS"/>
</dbReference>
<feature type="domain" description="PAC" evidence="16">
    <location>
        <begin position="410"/>
        <end position="462"/>
    </location>
</feature>
<dbReference type="NCBIfam" id="TIGR00229">
    <property type="entry name" value="sensory_box"/>
    <property type="match status" value="1"/>
</dbReference>
<keyword evidence="10" id="KW-0902">Two-component regulatory system</keyword>
<dbReference type="PRINTS" id="PR00344">
    <property type="entry name" value="BCTRLSENSOR"/>
</dbReference>
<keyword evidence="9" id="KW-0067">ATP-binding</keyword>
<dbReference type="SUPFAM" id="SSF55874">
    <property type="entry name" value="ATPase domain of HSP90 chaperone/DNA topoisomerase II/histidine kinase"/>
    <property type="match status" value="1"/>
</dbReference>
<dbReference type="InterPro" id="IPR036097">
    <property type="entry name" value="HisK_dim/P_sf"/>
</dbReference>
<feature type="domain" description="Histidine kinase" evidence="14">
    <location>
        <begin position="623"/>
        <end position="851"/>
    </location>
</feature>
<dbReference type="InterPro" id="IPR001789">
    <property type="entry name" value="Sig_transdc_resp-reg_receiver"/>
</dbReference>
<comment type="caution">
    <text evidence="17">The sequence shown here is derived from an EMBL/GenBank/DDBJ whole genome shotgun (WGS) entry which is preliminary data.</text>
</comment>
<evidence type="ECO:0000256" key="12">
    <source>
        <dbReference type="PROSITE-ProRule" id="PRU00169"/>
    </source>
</evidence>
<evidence type="ECO:0000256" key="3">
    <source>
        <dbReference type="ARBA" id="ARBA00012438"/>
    </source>
</evidence>
<dbReference type="CDD" id="cd16922">
    <property type="entry name" value="HATPase_EvgS-ArcB-TorS-like"/>
    <property type="match status" value="1"/>
</dbReference>
<dbReference type="Pfam" id="PF00072">
    <property type="entry name" value="Response_reg"/>
    <property type="match status" value="1"/>
</dbReference>
<dbReference type="SUPFAM" id="SSF47384">
    <property type="entry name" value="Homodimeric domain of signal transducing histidine kinase"/>
    <property type="match status" value="1"/>
</dbReference>
<dbReference type="CDD" id="cd17546">
    <property type="entry name" value="REC_hyHK_CKI1_RcsC-like"/>
    <property type="match status" value="1"/>
</dbReference>
<dbReference type="FunFam" id="3.30.450.20:FF:000099">
    <property type="entry name" value="Sensory box sensor histidine kinase"/>
    <property type="match status" value="1"/>
</dbReference>
<keyword evidence="5 12" id="KW-0597">Phosphoprotein</keyword>
<feature type="domain" description="Response regulatory" evidence="15">
    <location>
        <begin position="940"/>
        <end position="1111"/>
    </location>
</feature>
<evidence type="ECO:0000256" key="5">
    <source>
        <dbReference type="ARBA" id="ARBA00022553"/>
    </source>
</evidence>
<dbReference type="GO" id="GO:0005737">
    <property type="term" value="C:cytoplasm"/>
    <property type="evidence" value="ECO:0007669"/>
    <property type="project" value="UniProtKB-SubCell"/>
</dbReference>
<dbReference type="SMART" id="SM00388">
    <property type="entry name" value="HisKA"/>
    <property type="match status" value="1"/>
</dbReference>
<evidence type="ECO:0000256" key="1">
    <source>
        <dbReference type="ARBA" id="ARBA00000085"/>
    </source>
</evidence>
<evidence type="ECO:0000259" key="14">
    <source>
        <dbReference type="PROSITE" id="PS50109"/>
    </source>
</evidence>
<dbReference type="PROSITE" id="PS50110">
    <property type="entry name" value="RESPONSE_REGULATORY"/>
    <property type="match status" value="1"/>
</dbReference>
<evidence type="ECO:0000256" key="7">
    <source>
        <dbReference type="ARBA" id="ARBA00022741"/>
    </source>
</evidence>
<evidence type="ECO:0000256" key="2">
    <source>
        <dbReference type="ARBA" id="ARBA00004496"/>
    </source>
</evidence>
<dbReference type="SMART" id="SM00387">
    <property type="entry name" value="HATPase_c"/>
    <property type="match status" value="1"/>
</dbReference>
<dbReference type="InterPro" id="IPR003594">
    <property type="entry name" value="HATPase_dom"/>
</dbReference>
<evidence type="ECO:0000256" key="13">
    <source>
        <dbReference type="SAM" id="MobiDB-lite"/>
    </source>
</evidence>
<comment type="catalytic activity">
    <reaction evidence="1">
        <text>ATP + protein L-histidine = ADP + protein N-phospho-L-histidine.</text>
        <dbReference type="EC" id="2.7.13.3"/>
    </reaction>
</comment>
<accession>A0A9X0DH93</accession>
<dbReference type="EC" id="2.7.13.3" evidence="3"/>
<dbReference type="PANTHER" id="PTHR45339">
    <property type="entry name" value="HYBRID SIGNAL TRANSDUCTION HISTIDINE KINASE J"/>
    <property type="match status" value="1"/>
</dbReference>
<dbReference type="SMART" id="SM00091">
    <property type="entry name" value="PAS"/>
    <property type="match status" value="2"/>
</dbReference>
<reference evidence="17" key="1">
    <citation type="submission" date="2022-11" db="EMBL/GenBank/DDBJ databases">
        <title>Genome Resource of Sclerotinia nivalis Strain SnTB1, a Plant Pathogen Isolated from American Ginseng.</title>
        <authorList>
            <person name="Fan S."/>
        </authorList>
    </citation>
    <scope>NUCLEOTIDE SEQUENCE</scope>
    <source>
        <strain evidence="17">SnTB1</strain>
    </source>
</reference>
<dbReference type="Pfam" id="PF08447">
    <property type="entry name" value="PAS_3"/>
    <property type="match status" value="1"/>
</dbReference>
<dbReference type="InterPro" id="IPR005467">
    <property type="entry name" value="His_kinase_dom"/>
</dbReference>